<organism evidence="2 3">
    <name type="scientific">Roseicitreum antarcticum</name>
    <dbReference type="NCBI Taxonomy" id="564137"/>
    <lineage>
        <taxon>Bacteria</taxon>
        <taxon>Pseudomonadati</taxon>
        <taxon>Pseudomonadota</taxon>
        <taxon>Alphaproteobacteria</taxon>
        <taxon>Rhodobacterales</taxon>
        <taxon>Paracoccaceae</taxon>
        <taxon>Roseicitreum</taxon>
    </lineage>
</organism>
<keyword evidence="1" id="KW-1133">Transmembrane helix</keyword>
<name>A0A1H3EJF8_9RHOB</name>
<evidence type="ECO:0000313" key="2">
    <source>
        <dbReference type="EMBL" id="SDX78059.1"/>
    </source>
</evidence>
<evidence type="ECO:0000313" key="3">
    <source>
        <dbReference type="Proteomes" id="UP000198539"/>
    </source>
</evidence>
<keyword evidence="3" id="KW-1185">Reference proteome</keyword>
<accession>A0A1H3EJF8</accession>
<dbReference type="AlphaFoldDB" id="A0A1H3EJF8"/>
<gene>
    <name evidence="2" type="ORF">SAMN04488238_12123</name>
</gene>
<evidence type="ECO:0000256" key="1">
    <source>
        <dbReference type="SAM" id="Phobius"/>
    </source>
</evidence>
<feature type="transmembrane region" description="Helical" evidence="1">
    <location>
        <begin position="118"/>
        <end position="139"/>
    </location>
</feature>
<dbReference type="EMBL" id="FNOM01000021">
    <property type="protein sequence ID" value="SDX78059.1"/>
    <property type="molecule type" value="Genomic_DNA"/>
</dbReference>
<dbReference type="Proteomes" id="UP000198539">
    <property type="component" value="Unassembled WGS sequence"/>
</dbReference>
<proteinExistence type="predicted"/>
<feature type="transmembrane region" description="Helical" evidence="1">
    <location>
        <begin position="85"/>
        <end position="106"/>
    </location>
</feature>
<reference evidence="2 3" key="1">
    <citation type="submission" date="2016-10" db="EMBL/GenBank/DDBJ databases">
        <authorList>
            <person name="de Groot N.N."/>
        </authorList>
    </citation>
    <scope>NUCLEOTIDE SEQUENCE [LARGE SCALE GENOMIC DNA]</scope>
    <source>
        <strain evidence="2 3">CGMCC 1.8894</strain>
    </source>
</reference>
<keyword evidence="1" id="KW-0812">Transmembrane</keyword>
<sequence length="201" mass="21502">MECKLENHVFSAIFRLSPITHLAAAALAFGGFQWVKGRLDTSYAASGHPVDYATGQLAFDARLIEGYYAHMIEAGTLQVYWQTQFIDFGFIAAVMIVAVLFGTLAARFGGRINRLGVWGWNLGLAAAFLGVSGAAFDALENLLSFMMLASSHTIPQPLALAYSTAAAVKFALLTTAMFSLLLSLMAGAAGKIQSAVSRARR</sequence>
<protein>
    <submittedName>
        <fullName evidence="2">Uncharacterized protein</fullName>
    </submittedName>
</protein>
<feature type="transmembrane region" description="Helical" evidence="1">
    <location>
        <begin position="159"/>
        <end position="184"/>
    </location>
</feature>
<feature type="transmembrane region" description="Helical" evidence="1">
    <location>
        <begin position="12"/>
        <end position="35"/>
    </location>
</feature>
<keyword evidence="1" id="KW-0472">Membrane</keyword>